<dbReference type="PROSITE" id="PS50011">
    <property type="entry name" value="PROTEIN_KINASE_DOM"/>
    <property type="match status" value="1"/>
</dbReference>
<dbReference type="GeneID" id="9591333"/>
<keyword evidence="1" id="KW-0472">Membrane</keyword>
<feature type="non-terminal residue" evidence="3">
    <location>
        <position position="420"/>
    </location>
</feature>
<dbReference type="KEGG" id="scm:SCHCO_02751266"/>
<dbReference type="OMA" id="APERMIN"/>
<keyword evidence="4" id="KW-1185">Reference proteome</keyword>
<dbReference type="AlphaFoldDB" id="D8QCY1"/>
<dbReference type="SMART" id="SM00220">
    <property type="entry name" value="S_TKc"/>
    <property type="match status" value="1"/>
</dbReference>
<reference evidence="3 4" key="1">
    <citation type="journal article" date="2010" name="Nat. Biotechnol.">
        <title>Genome sequence of the model mushroom Schizophyllum commune.</title>
        <authorList>
            <person name="Ohm R.A."/>
            <person name="de Jong J.F."/>
            <person name="Lugones L.G."/>
            <person name="Aerts A."/>
            <person name="Kothe E."/>
            <person name="Stajich J.E."/>
            <person name="de Vries R.P."/>
            <person name="Record E."/>
            <person name="Levasseur A."/>
            <person name="Baker S.E."/>
            <person name="Bartholomew K.A."/>
            <person name="Coutinho P.M."/>
            <person name="Erdmann S."/>
            <person name="Fowler T.J."/>
            <person name="Gathman A.C."/>
            <person name="Lombard V."/>
            <person name="Henrissat B."/>
            <person name="Knabe N."/>
            <person name="Kuees U."/>
            <person name="Lilly W.W."/>
            <person name="Lindquist E."/>
            <person name="Lucas S."/>
            <person name="Magnuson J.K."/>
            <person name="Piumi F."/>
            <person name="Raudaskoski M."/>
            <person name="Salamov A."/>
            <person name="Schmutz J."/>
            <person name="Schwarze F.W.M.R."/>
            <person name="vanKuyk P.A."/>
            <person name="Horton J.S."/>
            <person name="Grigoriev I.V."/>
            <person name="Woesten H.A.B."/>
        </authorList>
    </citation>
    <scope>NUCLEOTIDE SEQUENCE [LARGE SCALE GENOMIC DNA]</scope>
    <source>
        <strain evidence="4">H4-8 / FGSC 9210</strain>
    </source>
</reference>
<evidence type="ECO:0000313" key="3">
    <source>
        <dbReference type="EMBL" id="EFI95010.1"/>
    </source>
</evidence>
<dbReference type="EMBL" id="GL377309">
    <property type="protein sequence ID" value="EFI95010.1"/>
    <property type="molecule type" value="Genomic_DNA"/>
</dbReference>
<dbReference type="RefSeq" id="XP_003029913.1">
    <property type="nucleotide sequence ID" value="XM_003029867.1"/>
</dbReference>
<dbReference type="InterPro" id="IPR000719">
    <property type="entry name" value="Prot_kinase_dom"/>
</dbReference>
<proteinExistence type="predicted"/>
<dbReference type="GO" id="GO:0005634">
    <property type="term" value="C:nucleus"/>
    <property type="evidence" value="ECO:0007669"/>
    <property type="project" value="TreeGrafter"/>
</dbReference>
<evidence type="ECO:0000256" key="1">
    <source>
        <dbReference type="SAM" id="Phobius"/>
    </source>
</evidence>
<dbReference type="InterPro" id="IPR011009">
    <property type="entry name" value="Kinase-like_dom_sf"/>
</dbReference>
<dbReference type="PANTHER" id="PTHR44167:SF30">
    <property type="entry name" value="PHOSPHORYLASE KINASE"/>
    <property type="match status" value="1"/>
</dbReference>
<name>D8QCY1_SCHCM</name>
<dbReference type="HOGENOM" id="CLU_044121_2_1_1"/>
<keyword evidence="1" id="KW-0812">Transmembrane</keyword>
<dbReference type="GO" id="GO:0044773">
    <property type="term" value="P:mitotic DNA damage checkpoint signaling"/>
    <property type="evidence" value="ECO:0007669"/>
    <property type="project" value="TreeGrafter"/>
</dbReference>
<feature type="domain" description="Protein kinase" evidence="2">
    <location>
        <begin position="1"/>
        <end position="345"/>
    </location>
</feature>
<feature type="transmembrane region" description="Helical" evidence="1">
    <location>
        <begin position="341"/>
        <end position="361"/>
    </location>
</feature>
<evidence type="ECO:0000259" key="2">
    <source>
        <dbReference type="PROSITE" id="PS50011"/>
    </source>
</evidence>
<evidence type="ECO:0000313" key="4">
    <source>
        <dbReference type="Proteomes" id="UP000007431"/>
    </source>
</evidence>
<dbReference type="STRING" id="578458.D8QCY1"/>
<dbReference type="OrthoDB" id="5987198at2759"/>
<accession>D8QCY1</accession>
<dbReference type="PANTHER" id="PTHR44167">
    <property type="entry name" value="OVARIAN-SPECIFIC SERINE/THREONINE-PROTEIN KINASE LOK-RELATED"/>
    <property type="match status" value="1"/>
</dbReference>
<sequence length="420" mass="48499">MGDVLGFDIDVNINYDDPSWNDYVEHQNMWCKYQPMLEAKGYRLPEEYKPTNTISISELKKHGSPFILTEHPHVQLESKRIKDNSPIVLKFVKISVQEAAITAHLAKISDPWNHTIPVWDVINLPDDDKWCILVCPKYRSCYKLPFHTTTQFVVFLRQVLRGLCFMHRHNVAHCDIASGNIVLHETAVTEEADESFVVEKGTPSTTLRFRGALRRWTSKKRKGARYYFIDFGLSCAFDSYEKRHKVYGVCGQHRDVPELSEEVAYDPFKVDMRQLGETLRKDFAEEYQGLEFIQPLINRLREDDPDKRPTAEEALDIFEQLVDSLPDKKTRKLRRRDDCPALQYFAIFFVAAWMLGLYWMYHVITGLDPERFQGVPMGLTGAIHRARQVSAADEAGMDALLEGTRAMFDDSVSPLEGTLR</sequence>
<dbReference type="VEuPathDB" id="FungiDB:SCHCODRAFT_02751266"/>
<organism evidence="4">
    <name type="scientific">Schizophyllum commune (strain H4-8 / FGSC 9210)</name>
    <name type="common">Split gill fungus</name>
    <dbReference type="NCBI Taxonomy" id="578458"/>
    <lineage>
        <taxon>Eukaryota</taxon>
        <taxon>Fungi</taxon>
        <taxon>Dikarya</taxon>
        <taxon>Basidiomycota</taxon>
        <taxon>Agaricomycotina</taxon>
        <taxon>Agaricomycetes</taxon>
        <taxon>Agaricomycetidae</taxon>
        <taxon>Agaricales</taxon>
        <taxon>Schizophyllaceae</taxon>
        <taxon>Schizophyllum</taxon>
    </lineage>
</organism>
<dbReference type="SUPFAM" id="SSF56112">
    <property type="entry name" value="Protein kinase-like (PK-like)"/>
    <property type="match status" value="1"/>
</dbReference>
<dbReference type="GO" id="GO:0005524">
    <property type="term" value="F:ATP binding"/>
    <property type="evidence" value="ECO:0007669"/>
    <property type="project" value="InterPro"/>
</dbReference>
<keyword evidence="1" id="KW-1133">Transmembrane helix</keyword>
<dbReference type="Gene3D" id="1.10.510.10">
    <property type="entry name" value="Transferase(Phosphotransferase) domain 1"/>
    <property type="match status" value="1"/>
</dbReference>
<dbReference type="InParanoid" id="D8QCY1"/>
<protein>
    <submittedName>
        <fullName evidence="3">Expressed protein</fullName>
    </submittedName>
</protein>
<gene>
    <name evidence="3" type="ORF">SCHCODRAFT_111719</name>
</gene>
<dbReference type="Proteomes" id="UP000007431">
    <property type="component" value="Unassembled WGS sequence"/>
</dbReference>
<dbReference type="GO" id="GO:0004674">
    <property type="term" value="F:protein serine/threonine kinase activity"/>
    <property type="evidence" value="ECO:0007669"/>
    <property type="project" value="TreeGrafter"/>
</dbReference>